<reference evidence="2" key="1">
    <citation type="submission" date="2016-10" db="EMBL/GenBank/DDBJ databases">
        <authorList>
            <person name="Varghese N."/>
            <person name="Submissions S."/>
        </authorList>
    </citation>
    <scope>NUCLEOTIDE SEQUENCE [LARGE SCALE GENOMIC DNA]</scope>
    <source>
        <strain evidence="2">DSM 1565</strain>
    </source>
</reference>
<proteinExistence type="predicted"/>
<protein>
    <submittedName>
        <fullName evidence="1">Uncharacterized protein</fullName>
    </submittedName>
</protein>
<accession>A0A1I7MUB7</accession>
<dbReference type="STRING" id="51670.SAMN04488557_0279"/>
<evidence type="ECO:0000313" key="1">
    <source>
        <dbReference type="EMBL" id="SFV25993.1"/>
    </source>
</evidence>
<dbReference type="AlphaFoldDB" id="A0A1I7MUB7"/>
<organism evidence="1 2">
    <name type="scientific">Hyphomicrobium facile</name>
    <dbReference type="NCBI Taxonomy" id="51670"/>
    <lineage>
        <taxon>Bacteria</taxon>
        <taxon>Pseudomonadati</taxon>
        <taxon>Pseudomonadota</taxon>
        <taxon>Alphaproteobacteria</taxon>
        <taxon>Hyphomicrobiales</taxon>
        <taxon>Hyphomicrobiaceae</taxon>
        <taxon>Hyphomicrobium</taxon>
    </lineage>
</organism>
<dbReference type="EMBL" id="FPCH01000001">
    <property type="protein sequence ID" value="SFV25993.1"/>
    <property type="molecule type" value="Genomic_DNA"/>
</dbReference>
<gene>
    <name evidence="1" type="ORF">SAMN04488557_0279</name>
</gene>
<dbReference type="Proteomes" id="UP000199423">
    <property type="component" value="Unassembled WGS sequence"/>
</dbReference>
<name>A0A1I7MUB7_9HYPH</name>
<evidence type="ECO:0000313" key="2">
    <source>
        <dbReference type="Proteomes" id="UP000199423"/>
    </source>
</evidence>
<sequence>MARIWKILRHGAPDQWEDSIPEESLAEGQLVVLLGRLAASHLPPVATTPLPRDAPRYTTSLTVKNDRLGNKCFIVYASGSRVHYIATLEDTPRKNAPPC</sequence>
<keyword evidence="2" id="KW-1185">Reference proteome</keyword>